<dbReference type="SUPFAM" id="SSF53686">
    <property type="entry name" value="Tryptophan synthase beta subunit-like PLP-dependent enzymes"/>
    <property type="match status" value="1"/>
</dbReference>
<dbReference type="InterPro" id="IPR036052">
    <property type="entry name" value="TrpB-like_PALP_sf"/>
</dbReference>
<evidence type="ECO:0000313" key="2">
    <source>
        <dbReference type="EMBL" id="KKM14212.1"/>
    </source>
</evidence>
<comment type="caution">
    <text evidence="2">The sequence shown here is derived from an EMBL/GenBank/DDBJ whole genome shotgun (WGS) entry which is preliminary data.</text>
</comment>
<dbReference type="Pfam" id="PF00291">
    <property type="entry name" value="PALP"/>
    <property type="match status" value="1"/>
</dbReference>
<proteinExistence type="predicted"/>
<gene>
    <name evidence="2" type="ORF">LCGC14_1708420</name>
</gene>
<accession>A0A0F9HGF2</accession>
<sequence length="295" mass="32643">MKHLILVDPSKIEWHIIYEHAYKSELLKPEQSVIEVTSGNTGIAIAALGKFLDHEVTLVMPDWLSKERYLIIELIGANIIKISKEEGGFIGSLELAKKIAMKKNMYYPDQFSNEYNKKAHEKTTAPELVMQLKKLGLKPDRFVAGVGTGGTVMGFHDFFEKEGIDCKCHPLEPANSPVLSSGGKHIGSHRIQGISDEFIPALVKLDKLNNIISVDDSESIALARQINKMGLSVGISSGANLLGALQLLIKYPDEIITTVFSDSSFKYLSTDLCKKASDSVSLAHYPFKIIDYKAY</sequence>
<dbReference type="AlphaFoldDB" id="A0A0F9HGF2"/>
<dbReference type="InterPro" id="IPR050214">
    <property type="entry name" value="Cys_Synth/Cystath_Beta-Synth"/>
</dbReference>
<feature type="domain" description="Tryptophan synthase beta chain-like PALP" evidence="1">
    <location>
        <begin position="16"/>
        <end position="262"/>
    </location>
</feature>
<protein>
    <recommendedName>
        <fullName evidence="1">Tryptophan synthase beta chain-like PALP domain-containing protein</fullName>
    </recommendedName>
</protein>
<name>A0A0F9HGF2_9ZZZZ</name>
<organism evidence="2">
    <name type="scientific">marine sediment metagenome</name>
    <dbReference type="NCBI Taxonomy" id="412755"/>
    <lineage>
        <taxon>unclassified sequences</taxon>
        <taxon>metagenomes</taxon>
        <taxon>ecological metagenomes</taxon>
    </lineage>
</organism>
<evidence type="ECO:0000259" key="1">
    <source>
        <dbReference type="Pfam" id="PF00291"/>
    </source>
</evidence>
<dbReference type="InterPro" id="IPR001926">
    <property type="entry name" value="TrpB-like_PALP"/>
</dbReference>
<dbReference type="PANTHER" id="PTHR10314">
    <property type="entry name" value="CYSTATHIONINE BETA-SYNTHASE"/>
    <property type="match status" value="1"/>
</dbReference>
<dbReference type="Gene3D" id="3.40.50.1100">
    <property type="match status" value="2"/>
</dbReference>
<reference evidence="2" key="1">
    <citation type="journal article" date="2015" name="Nature">
        <title>Complex archaea that bridge the gap between prokaryotes and eukaryotes.</title>
        <authorList>
            <person name="Spang A."/>
            <person name="Saw J.H."/>
            <person name="Jorgensen S.L."/>
            <person name="Zaremba-Niedzwiedzka K."/>
            <person name="Martijn J."/>
            <person name="Lind A.E."/>
            <person name="van Eijk R."/>
            <person name="Schleper C."/>
            <person name="Guy L."/>
            <person name="Ettema T.J."/>
        </authorList>
    </citation>
    <scope>NUCLEOTIDE SEQUENCE</scope>
</reference>
<dbReference type="EMBL" id="LAZR01015202">
    <property type="protein sequence ID" value="KKM14212.1"/>
    <property type="molecule type" value="Genomic_DNA"/>
</dbReference>